<dbReference type="EMBL" id="JAXCGZ010020764">
    <property type="protein sequence ID" value="KAK7065542.1"/>
    <property type="molecule type" value="Genomic_DNA"/>
</dbReference>
<feature type="region of interest" description="Disordered" evidence="1">
    <location>
        <begin position="387"/>
        <end position="481"/>
    </location>
</feature>
<dbReference type="GO" id="GO:0005261">
    <property type="term" value="F:monoatomic cation channel activity"/>
    <property type="evidence" value="ECO:0007669"/>
    <property type="project" value="TreeGrafter"/>
</dbReference>
<sequence>MIACTCSYPFFVRYVGEVRHERHAFPQITGATHPIITVTQHTPSPSEQGWRDQGSQNGSVEGEIIYQRPPLSRSQTDSNIQYSHEEASEAPGSTHYITRDGHINLHVLLKASQSISQRDVHVCSIRVCEILLHLLDFLLDLGILKTTKRWEKLDKDKDDQTDDDAKPAEKHKDPSLLAAFMDTIFRIYRHLGCPHGCNEGFRGPPADFLRYTAQAILGRLFRFDQSDFRRYLRTFVRNRTLQEILDFFHAFLGYCVDPASLLSPMTLPAGGKRAGTGKGVDSQQGGYATNFGASLGGAGSRGIEGQLVASVFKALVSRFVKSSKELKTPENMALYCDVRQLLGYIREGHGGVFRRVALSGLIDSADRPHKQPQKIQTTRVVRRVTVEDEPYRESPSTMVDELGDGGRGRKGLFKKKATSASITSVMRKAPSVSSVYDDQQEESPGGQSPASTLRRRHHQVMGSRQTEPDHLAPNAHPKGKRVSKLVSWLRGRSIDGDSFNGGFPGDPVELPPALARRLSHTASHSIAHGLTHGFARPRLVTKPGAG</sequence>
<evidence type="ECO:0000256" key="1">
    <source>
        <dbReference type="SAM" id="MobiDB-lite"/>
    </source>
</evidence>
<reference evidence="2 3" key="1">
    <citation type="submission" date="2023-11" db="EMBL/GenBank/DDBJ databases">
        <title>Halocaridina rubra genome assembly.</title>
        <authorList>
            <person name="Smith C."/>
        </authorList>
    </citation>
    <scope>NUCLEOTIDE SEQUENCE [LARGE SCALE GENOMIC DNA]</scope>
    <source>
        <strain evidence="2">EP-1</strain>
        <tissue evidence="2">Whole</tissue>
    </source>
</reference>
<evidence type="ECO:0000313" key="3">
    <source>
        <dbReference type="Proteomes" id="UP001381693"/>
    </source>
</evidence>
<dbReference type="GO" id="GO:0055080">
    <property type="term" value="P:monoatomic cation homeostasis"/>
    <property type="evidence" value="ECO:0007669"/>
    <property type="project" value="TreeGrafter"/>
</dbReference>
<feature type="compositionally biased region" description="Polar residues" evidence="1">
    <location>
        <begin position="72"/>
        <end position="82"/>
    </location>
</feature>
<evidence type="ECO:0000313" key="2">
    <source>
        <dbReference type="EMBL" id="KAK7065542.1"/>
    </source>
</evidence>
<proteinExistence type="predicted"/>
<accession>A0AAN9A0S2</accession>
<feature type="region of interest" description="Disordered" evidence="1">
    <location>
        <begin position="67"/>
        <end position="94"/>
    </location>
</feature>
<dbReference type="AlphaFoldDB" id="A0AAN9A0S2"/>
<feature type="compositionally biased region" description="Basic residues" evidence="1">
    <location>
        <begin position="408"/>
        <end position="417"/>
    </location>
</feature>
<gene>
    <name evidence="2" type="ORF">SK128_001024</name>
</gene>
<organism evidence="2 3">
    <name type="scientific">Halocaridina rubra</name>
    <name type="common">Hawaiian red shrimp</name>
    <dbReference type="NCBI Taxonomy" id="373956"/>
    <lineage>
        <taxon>Eukaryota</taxon>
        <taxon>Metazoa</taxon>
        <taxon>Ecdysozoa</taxon>
        <taxon>Arthropoda</taxon>
        <taxon>Crustacea</taxon>
        <taxon>Multicrustacea</taxon>
        <taxon>Malacostraca</taxon>
        <taxon>Eumalacostraca</taxon>
        <taxon>Eucarida</taxon>
        <taxon>Decapoda</taxon>
        <taxon>Pleocyemata</taxon>
        <taxon>Caridea</taxon>
        <taxon>Atyoidea</taxon>
        <taxon>Atyidae</taxon>
        <taxon>Halocaridina</taxon>
    </lineage>
</organism>
<keyword evidence="3" id="KW-1185">Reference proteome</keyword>
<dbReference type="GO" id="GO:0030424">
    <property type="term" value="C:axon"/>
    <property type="evidence" value="ECO:0007669"/>
    <property type="project" value="TreeGrafter"/>
</dbReference>
<dbReference type="PANTHER" id="PTHR31781">
    <property type="entry name" value="UNC80"/>
    <property type="match status" value="1"/>
</dbReference>
<protein>
    <submittedName>
        <fullName evidence="2">Uncharacterized protein</fullName>
    </submittedName>
</protein>
<name>A0AAN9A0S2_HALRR</name>
<dbReference type="Proteomes" id="UP001381693">
    <property type="component" value="Unassembled WGS sequence"/>
</dbReference>
<dbReference type="PANTHER" id="PTHR31781:SF1">
    <property type="entry name" value="PROTEIN UNC-80 HOMOLOG"/>
    <property type="match status" value="1"/>
</dbReference>
<dbReference type="GO" id="GO:0034703">
    <property type="term" value="C:cation channel complex"/>
    <property type="evidence" value="ECO:0007669"/>
    <property type="project" value="TreeGrafter"/>
</dbReference>
<comment type="caution">
    <text evidence="2">The sequence shown here is derived from an EMBL/GenBank/DDBJ whole genome shotgun (WGS) entry which is preliminary data.</text>
</comment>